<keyword evidence="4" id="KW-0808">Transferase</keyword>
<keyword evidence="3" id="KW-0597">Phosphoprotein</keyword>
<evidence type="ECO:0000313" key="12">
    <source>
        <dbReference type="EMBL" id="GID60891.1"/>
    </source>
</evidence>
<feature type="domain" description="Signal transduction histidine kinase subgroup 3 dimerisation and phosphoacceptor" evidence="11">
    <location>
        <begin position="176"/>
        <end position="239"/>
    </location>
</feature>
<feature type="transmembrane region" description="Helical" evidence="9">
    <location>
        <begin position="93"/>
        <end position="112"/>
    </location>
</feature>
<dbReference type="Gene3D" id="1.20.5.1930">
    <property type="match status" value="1"/>
</dbReference>
<evidence type="ECO:0000256" key="6">
    <source>
        <dbReference type="ARBA" id="ARBA00022777"/>
    </source>
</evidence>
<evidence type="ECO:0000256" key="5">
    <source>
        <dbReference type="ARBA" id="ARBA00022741"/>
    </source>
</evidence>
<dbReference type="InterPro" id="IPR011712">
    <property type="entry name" value="Sig_transdc_His_kin_sub3_dim/P"/>
</dbReference>
<feature type="transmembrane region" description="Helical" evidence="9">
    <location>
        <begin position="12"/>
        <end position="31"/>
    </location>
</feature>
<feature type="transmembrane region" description="Helical" evidence="9">
    <location>
        <begin position="124"/>
        <end position="145"/>
    </location>
</feature>
<keyword evidence="9" id="KW-0472">Membrane</keyword>
<dbReference type="GO" id="GO:0016301">
    <property type="term" value="F:kinase activity"/>
    <property type="evidence" value="ECO:0007669"/>
    <property type="project" value="UniProtKB-KW"/>
</dbReference>
<dbReference type="EMBL" id="BOMG01000115">
    <property type="protein sequence ID" value="GID60891.1"/>
    <property type="molecule type" value="Genomic_DNA"/>
</dbReference>
<keyword evidence="7" id="KW-0067">ATP-binding</keyword>
<dbReference type="InterPro" id="IPR050482">
    <property type="entry name" value="Sensor_HK_TwoCompSys"/>
</dbReference>
<dbReference type="Pfam" id="PF02518">
    <property type="entry name" value="HATPase_c"/>
    <property type="match status" value="1"/>
</dbReference>
<evidence type="ECO:0000256" key="3">
    <source>
        <dbReference type="ARBA" id="ARBA00022553"/>
    </source>
</evidence>
<sequence length="376" mass="39834">MTGSLTARLAGLPPWVTTVALVALSLLDVLIQVGPDERWGLAVTLGGSLALVFRHRAPLLVVAATMPAAVLTWSVCAPLIAIFTLATRTRNRPLLGVVVVVYSVCNIIPWPGPRLSDITTASNFVLLLYNLALGLAPVALGQLVLARRELAARLTDITEAHEHEQLLISQSVLAQERAQIAREMHDVVSHQVSLIAVHAGALQVRSSDPEIKEAARTIRQLGVRTLDELRYMVGVLRASGGPATELTPQPTLDQLADLVAGSAVQARLDMSLPPELDLPPAVQRAVYRMVQEALTNVRKHAPGSAVTVEIGFVEGAVAAVVTNTAPTRTVVPLPGAGHGMVGLGQRAALLDGTLSQRTMPGGGFQLTMRLPVEPGR</sequence>
<keyword evidence="5" id="KW-0547">Nucleotide-binding</keyword>
<feature type="domain" description="Histidine kinase/HSP90-like ATPase" evidence="10">
    <location>
        <begin position="283"/>
        <end position="373"/>
    </location>
</feature>
<dbReference type="Gene3D" id="3.30.565.10">
    <property type="entry name" value="Histidine kinase-like ATPase, C-terminal domain"/>
    <property type="match status" value="1"/>
</dbReference>
<dbReference type="Proteomes" id="UP000612282">
    <property type="component" value="Unassembled WGS sequence"/>
</dbReference>
<keyword evidence="9" id="KW-0812">Transmembrane</keyword>
<protein>
    <recommendedName>
        <fullName evidence="2">histidine kinase</fullName>
        <ecNumber evidence="2">2.7.13.3</ecNumber>
    </recommendedName>
</protein>
<keyword evidence="13" id="KW-1185">Reference proteome</keyword>
<feature type="transmembrane region" description="Helical" evidence="9">
    <location>
        <begin position="61"/>
        <end position="86"/>
    </location>
</feature>
<dbReference type="EC" id="2.7.13.3" evidence="2"/>
<comment type="catalytic activity">
    <reaction evidence="1">
        <text>ATP + protein L-histidine = ADP + protein N-phospho-L-histidine.</text>
        <dbReference type="EC" id="2.7.13.3"/>
    </reaction>
</comment>
<proteinExistence type="predicted"/>
<dbReference type="InterPro" id="IPR036890">
    <property type="entry name" value="HATPase_C_sf"/>
</dbReference>
<evidence type="ECO:0000259" key="11">
    <source>
        <dbReference type="Pfam" id="PF07730"/>
    </source>
</evidence>
<dbReference type="PANTHER" id="PTHR24421:SF10">
    <property type="entry name" value="NITRATE_NITRITE SENSOR PROTEIN NARQ"/>
    <property type="match status" value="1"/>
</dbReference>
<dbReference type="CDD" id="cd16917">
    <property type="entry name" value="HATPase_UhpB-NarQ-NarX-like"/>
    <property type="match status" value="1"/>
</dbReference>
<evidence type="ECO:0000256" key="9">
    <source>
        <dbReference type="SAM" id="Phobius"/>
    </source>
</evidence>
<evidence type="ECO:0000256" key="8">
    <source>
        <dbReference type="ARBA" id="ARBA00023012"/>
    </source>
</evidence>
<evidence type="ECO:0000259" key="10">
    <source>
        <dbReference type="Pfam" id="PF02518"/>
    </source>
</evidence>
<evidence type="ECO:0000313" key="13">
    <source>
        <dbReference type="Proteomes" id="UP000612282"/>
    </source>
</evidence>
<dbReference type="RefSeq" id="WP_239145984.1">
    <property type="nucleotide sequence ID" value="NZ_BAAAQE010000049.1"/>
</dbReference>
<gene>
    <name evidence="12" type="ORF">Aco03nite_092950</name>
</gene>
<dbReference type="InterPro" id="IPR003594">
    <property type="entry name" value="HATPase_dom"/>
</dbReference>
<dbReference type="SUPFAM" id="SSF55874">
    <property type="entry name" value="ATPase domain of HSP90 chaperone/DNA topoisomerase II/histidine kinase"/>
    <property type="match status" value="1"/>
</dbReference>
<evidence type="ECO:0000256" key="2">
    <source>
        <dbReference type="ARBA" id="ARBA00012438"/>
    </source>
</evidence>
<evidence type="ECO:0000256" key="1">
    <source>
        <dbReference type="ARBA" id="ARBA00000085"/>
    </source>
</evidence>
<reference evidence="12 13" key="1">
    <citation type="submission" date="2021-01" db="EMBL/GenBank/DDBJ databases">
        <title>Whole genome shotgun sequence of Actinoplanes couchii NBRC 106145.</title>
        <authorList>
            <person name="Komaki H."/>
            <person name="Tamura T."/>
        </authorList>
    </citation>
    <scope>NUCLEOTIDE SEQUENCE [LARGE SCALE GENOMIC DNA]</scope>
    <source>
        <strain evidence="12 13">NBRC 106145</strain>
    </source>
</reference>
<accession>A0ABQ3XQW9</accession>
<evidence type="ECO:0000256" key="7">
    <source>
        <dbReference type="ARBA" id="ARBA00022840"/>
    </source>
</evidence>
<evidence type="ECO:0000256" key="4">
    <source>
        <dbReference type="ARBA" id="ARBA00022679"/>
    </source>
</evidence>
<keyword evidence="6 12" id="KW-0418">Kinase</keyword>
<comment type="caution">
    <text evidence="12">The sequence shown here is derived from an EMBL/GenBank/DDBJ whole genome shotgun (WGS) entry which is preliminary data.</text>
</comment>
<name>A0ABQ3XQW9_9ACTN</name>
<organism evidence="12 13">
    <name type="scientific">Actinoplanes couchii</name>
    <dbReference type="NCBI Taxonomy" id="403638"/>
    <lineage>
        <taxon>Bacteria</taxon>
        <taxon>Bacillati</taxon>
        <taxon>Actinomycetota</taxon>
        <taxon>Actinomycetes</taxon>
        <taxon>Micromonosporales</taxon>
        <taxon>Micromonosporaceae</taxon>
        <taxon>Actinoplanes</taxon>
    </lineage>
</organism>
<dbReference type="PANTHER" id="PTHR24421">
    <property type="entry name" value="NITRATE/NITRITE SENSOR PROTEIN NARX-RELATED"/>
    <property type="match status" value="1"/>
</dbReference>
<dbReference type="Pfam" id="PF07730">
    <property type="entry name" value="HisKA_3"/>
    <property type="match status" value="1"/>
</dbReference>
<keyword evidence="8" id="KW-0902">Two-component regulatory system</keyword>
<keyword evidence="9" id="KW-1133">Transmembrane helix</keyword>